<dbReference type="InterPro" id="IPR000524">
    <property type="entry name" value="Tscrpt_reg_HTH_GntR"/>
</dbReference>
<dbReference type="Gene3D" id="1.10.10.10">
    <property type="entry name" value="Winged helix-like DNA-binding domain superfamily/Winged helix DNA-binding domain"/>
    <property type="match status" value="1"/>
</dbReference>
<dbReference type="SUPFAM" id="SSF46785">
    <property type="entry name" value="Winged helix' DNA-binding domain"/>
    <property type="match status" value="1"/>
</dbReference>
<protein>
    <submittedName>
        <fullName evidence="5">GntR family transcriptional regulator</fullName>
    </submittedName>
</protein>
<keyword evidence="3" id="KW-0804">Transcription</keyword>
<dbReference type="SUPFAM" id="SSF64288">
    <property type="entry name" value="Chorismate lyase-like"/>
    <property type="match status" value="1"/>
</dbReference>
<dbReference type="EMBL" id="JAAGAB010000002">
    <property type="protein sequence ID" value="NDV01329.1"/>
    <property type="molecule type" value="Genomic_DNA"/>
</dbReference>
<comment type="caution">
    <text evidence="5">The sequence shown here is derived from an EMBL/GenBank/DDBJ whole genome shotgun (WGS) entry which is preliminary data.</text>
</comment>
<dbReference type="InterPro" id="IPR050679">
    <property type="entry name" value="Bact_HTH_transcr_reg"/>
</dbReference>
<dbReference type="PROSITE" id="PS50949">
    <property type="entry name" value="HTH_GNTR"/>
    <property type="match status" value="1"/>
</dbReference>
<organism evidence="5 6">
    <name type="scientific">Pseudoroseicyclus tamaricis</name>
    <dbReference type="NCBI Taxonomy" id="2705421"/>
    <lineage>
        <taxon>Bacteria</taxon>
        <taxon>Pseudomonadati</taxon>
        <taxon>Pseudomonadota</taxon>
        <taxon>Alphaproteobacteria</taxon>
        <taxon>Rhodobacterales</taxon>
        <taxon>Paracoccaceae</taxon>
        <taxon>Pseudoroseicyclus</taxon>
    </lineage>
</organism>
<dbReference type="GO" id="GO:0003677">
    <property type="term" value="F:DNA binding"/>
    <property type="evidence" value="ECO:0007669"/>
    <property type="project" value="UniProtKB-KW"/>
</dbReference>
<sequence>MSGSGDNLQDGMQPDSADPLHSQLRRFILEQIRTGEWQPHARIASERELCDRFGVSRTTARRAILDLVHQGELYPVAGKGTFVADRPLRQELRPLVGFDEDLRSQGLVTRSQICDFRRIEADTDLARSLGVGLHSPVILLRRLRLLRDQPLAIQTSFLPEHLCPGLMRLDFNGRSLYRTLREQYGLDLMEGTTVITAALASEEEAGLLKLKPPAAVLRTSQMTQLATGEVIEKCESSFNGGLFELTSAAGRLAPVNLFPTPGPGPNKDT</sequence>
<dbReference type="SMART" id="SM00866">
    <property type="entry name" value="UTRA"/>
    <property type="match status" value="1"/>
</dbReference>
<dbReference type="PANTHER" id="PTHR44846:SF1">
    <property type="entry name" value="MANNOSYL-D-GLYCERATE TRANSPORT_METABOLISM SYSTEM REPRESSOR MNGR-RELATED"/>
    <property type="match status" value="1"/>
</dbReference>
<evidence type="ECO:0000256" key="3">
    <source>
        <dbReference type="ARBA" id="ARBA00023163"/>
    </source>
</evidence>
<evidence type="ECO:0000313" key="5">
    <source>
        <dbReference type="EMBL" id="NDV01329.1"/>
    </source>
</evidence>
<dbReference type="InterPro" id="IPR028978">
    <property type="entry name" value="Chorismate_lyase_/UTRA_dom_sf"/>
</dbReference>
<dbReference type="Gene3D" id="3.40.1410.10">
    <property type="entry name" value="Chorismate lyase-like"/>
    <property type="match status" value="1"/>
</dbReference>
<dbReference type="PRINTS" id="PR00035">
    <property type="entry name" value="HTHGNTR"/>
</dbReference>
<keyword evidence="6" id="KW-1185">Reference proteome</keyword>
<dbReference type="AlphaFoldDB" id="A0A6B2JXJ6"/>
<reference evidence="5 6" key="1">
    <citation type="submission" date="2020-02" db="EMBL/GenBank/DDBJ databases">
        <title>Pseudoroseicyclus tamarix, sp. nov., isolated from offshore sediment of a Tamarix chinensis forest.</title>
        <authorList>
            <person name="Gai Y."/>
        </authorList>
    </citation>
    <scope>NUCLEOTIDE SEQUENCE [LARGE SCALE GENOMIC DNA]</scope>
    <source>
        <strain evidence="5 6">CLL3-39</strain>
    </source>
</reference>
<accession>A0A6B2JXJ6</accession>
<gene>
    <name evidence="5" type="ORF">GZA08_10170</name>
</gene>
<evidence type="ECO:0000256" key="2">
    <source>
        <dbReference type="ARBA" id="ARBA00023125"/>
    </source>
</evidence>
<evidence type="ECO:0000256" key="1">
    <source>
        <dbReference type="ARBA" id="ARBA00023015"/>
    </source>
</evidence>
<dbReference type="Pfam" id="PF00392">
    <property type="entry name" value="GntR"/>
    <property type="match status" value="1"/>
</dbReference>
<dbReference type="PANTHER" id="PTHR44846">
    <property type="entry name" value="MANNOSYL-D-GLYCERATE TRANSPORT/METABOLISM SYSTEM REPRESSOR MNGR-RELATED"/>
    <property type="match status" value="1"/>
</dbReference>
<evidence type="ECO:0000313" key="6">
    <source>
        <dbReference type="Proteomes" id="UP000474757"/>
    </source>
</evidence>
<dbReference type="InterPro" id="IPR036388">
    <property type="entry name" value="WH-like_DNA-bd_sf"/>
</dbReference>
<dbReference type="InterPro" id="IPR036390">
    <property type="entry name" value="WH_DNA-bd_sf"/>
</dbReference>
<dbReference type="GO" id="GO:0003700">
    <property type="term" value="F:DNA-binding transcription factor activity"/>
    <property type="evidence" value="ECO:0007669"/>
    <property type="project" value="InterPro"/>
</dbReference>
<dbReference type="Pfam" id="PF07702">
    <property type="entry name" value="UTRA"/>
    <property type="match status" value="1"/>
</dbReference>
<dbReference type="CDD" id="cd07377">
    <property type="entry name" value="WHTH_GntR"/>
    <property type="match status" value="1"/>
</dbReference>
<dbReference type="RefSeq" id="WP_163893003.1">
    <property type="nucleotide sequence ID" value="NZ_JAAFYS010000002.1"/>
</dbReference>
<name>A0A6B2JXJ6_9RHOB</name>
<keyword evidence="2" id="KW-0238">DNA-binding</keyword>
<proteinExistence type="predicted"/>
<dbReference type="Proteomes" id="UP000474757">
    <property type="component" value="Unassembled WGS sequence"/>
</dbReference>
<evidence type="ECO:0000259" key="4">
    <source>
        <dbReference type="PROSITE" id="PS50949"/>
    </source>
</evidence>
<dbReference type="GO" id="GO:0045892">
    <property type="term" value="P:negative regulation of DNA-templated transcription"/>
    <property type="evidence" value="ECO:0007669"/>
    <property type="project" value="TreeGrafter"/>
</dbReference>
<feature type="domain" description="HTH gntR-type" evidence="4">
    <location>
        <begin position="18"/>
        <end position="86"/>
    </location>
</feature>
<dbReference type="SMART" id="SM00345">
    <property type="entry name" value="HTH_GNTR"/>
    <property type="match status" value="1"/>
</dbReference>
<dbReference type="InterPro" id="IPR011663">
    <property type="entry name" value="UTRA"/>
</dbReference>
<keyword evidence="1" id="KW-0805">Transcription regulation</keyword>